<protein>
    <recommendedName>
        <fullName evidence="4">CCHC-type domain-containing protein</fullName>
    </recommendedName>
</protein>
<evidence type="ECO:0000313" key="2">
    <source>
        <dbReference type="EMBL" id="KAL3851679.1"/>
    </source>
</evidence>
<feature type="region of interest" description="Disordered" evidence="1">
    <location>
        <begin position="86"/>
        <end position="109"/>
    </location>
</feature>
<evidence type="ECO:0008006" key="4">
    <source>
        <dbReference type="Google" id="ProtNLM"/>
    </source>
</evidence>
<dbReference type="EMBL" id="JBJQND010000015">
    <property type="protein sequence ID" value="KAL3851679.1"/>
    <property type="molecule type" value="Genomic_DNA"/>
</dbReference>
<evidence type="ECO:0000256" key="1">
    <source>
        <dbReference type="SAM" id="MobiDB-lite"/>
    </source>
</evidence>
<name>A0ABD3UQ89_SINWO</name>
<gene>
    <name evidence="2" type="ORF">ACJMK2_015406</name>
</gene>
<comment type="caution">
    <text evidence="2">The sequence shown here is derived from an EMBL/GenBank/DDBJ whole genome shotgun (WGS) entry which is preliminary data.</text>
</comment>
<organism evidence="2 3">
    <name type="scientific">Sinanodonta woodiana</name>
    <name type="common">Chinese pond mussel</name>
    <name type="synonym">Anodonta woodiana</name>
    <dbReference type="NCBI Taxonomy" id="1069815"/>
    <lineage>
        <taxon>Eukaryota</taxon>
        <taxon>Metazoa</taxon>
        <taxon>Spiralia</taxon>
        <taxon>Lophotrochozoa</taxon>
        <taxon>Mollusca</taxon>
        <taxon>Bivalvia</taxon>
        <taxon>Autobranchia</taxon>
        <taxon>Heteroconchia</taxon>
        <taxon>Palaeoheterodonta</taxon>
        <taxon>Unionida</taxon>
        <taxon>Unionoidea</taxon>
        <taxon>Unionidae</taxon>
        <taxon>Unioninae</taxon>
        <taxon>Sinanodonta</taxon>
    </lineage>
</organism>
<accession>A0ABD3UQ89</accession>
<dbReference type="Proteomes" id="UP001634394">
    <property type="component" value="Unassembled WGS sequence"/>
</dbReference>
<feature type="compositionally biased region" description="Basic and acidic residues" evidence="1">
    <location>
        <begin position="97"/>
        <end position="109"/>
    </location>
</feature>
<keyword evidence="3" id="KW-1185">Reference proteome</keyword>
<reference evidence="2 3" key="1">
    <citation type="submission" date="2024-11" db="EMBL/GenBank/DDBJ databases">
        <title>Chromosome-level genome assembly of the freshwater bivalve Anodonta woodiana.</title>
        <authorList>
            <person name="Chen X."/>
        </authorList>
    </citation>
    <scope>NUCLEOTIDE SEQUENCE [LARGE SCALE GENOMIC DNA]</scope>
    <source>
        <strain evidence="2">MN2024</strain>
        <tissue evidence="2">Gills</tissue>
    </source>
</reference>
<evidence type="ECO:0000313" key="3">
    <source>
        <dbReference type="Proteomes" id="UP001634394"/>
    </source>
</evidence>
<dbReference type="AlphaFoldDB" id="A0ABD3UQ89"/>
<sequence>MIYKLQIENDKRAQCYGHDSVHTGERILKVPIAQLKTIPGMFYILGFLVKTWYNGCEQERPCPRCKNVGHVLRDCKLEYQPRGNNTYASKASTKPEMMPEREIEVVQEA</sequence>
<proteinExistence type="predicted"/>